<gene>
    <name evidence="2" type="ORF">BACT_0525</name>
</gene>
<dbReference type="eggNOG" id="ENOG502ZX0Y">
    <property type="taxonomic scope" value="Bacteria"/>
</dbReference>
<evidence type="ECO:0000313" key="3">
    <source>
        <dbReference type="Proteomes" id="UP000029015"/>
    </source>
</evidence>
<evidence type="ECO:0000313" key="2">
    <source>
        <dbReference type="EMBL" id="KFI39824.1"/>
    </source>
</evidence>
<comment type="caution">
    <text evidence="2">The sequence shown here is derived from an EMBL/GenBank/DDBJ whole genome shotgun (WGS) entry which is preliminary data.</text>
</comment>
<dbReference type="STRING" id="1437605.AB656_01225"/>
<reference evidence="2 3" key="1">
    <citation type="submission" date="2014-03" db="EMBL/GenBank/DDBJ databases">
        <title>Genomics of Bifidobacteria.</title>
        <authorList>
            <person name="Ventura M."/>
            <person name="Milani C."/>
            <person name="Lugli G.A."/>
        </authorList>
    </citation>
    <scope>NUCLEOTIDE SEQUENCE [LARGE SCALE GENOMIC DNA]</scope>
    <source>
        <strain evidence="2 3">DSM 22766</strain>
    </source>
</reference>
<proteinExistence type="predicted"/>
<feature type="domain" description="IrrE N-terminal-like" evidence="1">
    <location>
        <begin position="21"/>
        <end position="119"/>
    </location>
</feature>
<accession>A0A086YZX4</accession>
<protein>
    <recommendedName>
        <fullName evidence="1">IrrE N-terminal-like domain-containing protein</fullName>
    </recommendedName>
</protein>
<organism evidence="2 3">
    <name type="scientific">Bifidobacterium actinocoloniiforme DSM 22766</name>
    <dbReference type="NCBI Taxonomy" id="1437605"/>
    <lineage>
        <taxon>Bacteria</taxon>
        <taxon>Bacillati</taxon>
        <taxon>Actinomycetota</taxon>
        <taxon>Actinomycetes</taxon>
        <taxon>Bifidobacteriales</taxon>
        <taxon>Bifidobacteriaceae</taxon>
        <taxon>Bifidobacterium</taxon>
    </lineage>
</organism>
<evidence type="ECO:0000259" key="1">
    <source>
        <dbReference type="Pfam" id="PF06114"/>
    </source>
</evidence>
<dbReference type="Pfam" id="PF06114">
    <property type="entry name" value="Peptidase_M78"/>
    <property type="match status" value="1"/>
</dbReference>
<dbReference type="InterPro" id="IPR010359">
    <property type="entry name" value="IrrE_HExxH"/>
</dbReference>
<name>A0A086YZX4_9BIFI</name>
<sequence length="131" mass="14873">MRPSYDDLLLEAMTLGATVEERTLQHGLCGFYWDRERTIVIDDGMADWQKRCVLCHELSHARYHDAGCGTNCSKAERRARKETALRLISPLEYASAEAAYDGDAFLIASDLGVTVQVLNDYRMWLDNNVRA</sequence>
<keyword evidence="3" id="KW-1185">Reference proteome</keyword>
<dbReference type="Proteomes" id="UP000029015">
    <property type="component" value="Unassembled WGS sequence"/>
</dbReference>
<dbReference type="EMBL" id="JGYK01000001">
    <property type="protein sequence ID" value="KFI39824.1"/>
    <property type="molecule type" value="Genomic_DNA"/>
</dbReference>
<dbReference type="AlphaFoldDB" id="A0A086YZX4"/>